<keyword evidence="2" id="KW-0805">Transcription regulation</keyword>
<evidence type="ECO:0000256" key="4">
    <source>
        <dbReference type="ARBA" id="ARBA00023163"/>
    </source>
</evidence>
<dbReference type="AlphaFoldDB" id="A0AA90R0I8"/>
<dbReference type="CDD" id="cd00211">
    <property type="entry name" value="PTS_IIA_fru"/>
    <property type="match status" value="1"/>
</dbReference>
<evidence type="ECO:0000313" key="7">
    <source>
        <dbReference type="EMBL" id="MDQ6600589.1"/>
    </source>
</evidence>
<evidence type="ECO:0000259" key="6">
    <source>
        <dbReference type="PROSITE" id="PS51372"/>
    </source>
</evidence>
<reference evidence="7" key="1">
    <citation type="submission" date="2023-08" db="EMBL/GenBank/DDBJ databases">
        <title>Nitrogen cycling bacteria in agricultural field soils.</title>
        <authorList>
            <person name="Jang J."/>
        </authorList>
    </citation>
    <scope>NUCLEOTIDE SEQUENCE</scope>
    <source>
        <strain evidence="7">PS3-36</strain>
    </source>
</reference>
<dbReference type="Pfam" id="PF00874">
    <property type="entry name" value="PRD"/>
    <property type="match status" value="2"/>
</dbReference>
<evidence type="ECO:0000259" key="5">
    <source>
        <dbReference type="PROSITE" id="PS51094"/>
    </source>
</evidence>
<dbReference type="PROSITE" id="PS51094">
    <property type="entry name" value="PTS_EIIA_TYPE_2"/>
    <property type="match status" value="1"/>
</dbReference>
<dbReference type="InterPro" id="IPR002178">
    <property type="entry name" value="PTS_EIIA_type-2_dom"/>
</dbReference>
<dbReference type="InterPro" id="IPR007737">
    <property type="entry name" value="Mga_HTH"/>
</dbReference>
<dbReference type="PROSITE" id="PS51372">
    <property type="entry name" value="PRD_2"/>
    <property type="match status" value="2"/>
</dbReference>
<feature type="domain" description="PTS EIIA type-2" evidence="5">
    <location>
        <begin position="494"/>
        <end position="636"/>
    </location>
</feature>
<dbReference type="InterPro" id="IPR050661">
    <property type="entry name" value="BglG_antiterminators"/>
</dbReference>
<dbReference type="Pfam" id="PF08279">
    <property type="entry name" value="HTH_11"/>
    <property type="match status" value="1"/>
</dbReference>
<dbReference type="SUPFAM" id="SSF55804">
    <property type="entry name" value="Phoshotransferase/anion transport protein"/>
    <property type="match status" value="1"/>
</dbReference>
<dbReference type="EMBL" id="JAVGVR010000001">
    <property type="protein sequence ID" value="MDQ6600589.1"/>
    <property type="molecule type" value="Genomic_DNA"/>
</dbReference>
<evidence type="ECO:0000256" key="3">
    <source>
        <dbReference type="ARBA" id="ARBA00023159"/>
    </source>
</evidence>
<dbReference type="Gene3D" id="3.40.930.10">
    <property type="entry name" value="Mannitol-specific EII, Chain A"/>
    <property type="match status" value="1"/>
</dbReference>
<keyword evidence="8" id="KW-1185">Reference proteome</keyword>
<keyword evidence="1" id="KW-0677">Repeat</keyword>
<dbReference type="RefSeq" id="WP_308914192.1">
    <property type="nucleotide sequence ID" value="NZ_JAVGVR010000001.1"/>
</dbReference>
<dbReference type="Gene3D" id="1.10.10.10">
    <property type="entry name" value="Winged helix-like DNA-binding domain superfamily/Winged helix DNA-binding domain"/>
    <property type="match status" value="1"/>
</dbReference>
<accession>A0AA90R0I8</accession>
<dbReference type="InterPro" id="IPR011608">
    <property type="entry name" value="PRD"/>
</dbReference>
<evidence type="ECO:0000313" key="8">
    <source>
        <dbReference type="Proteomes" id="UP001178888"/>
    </source>
</evidence>
<keyword evidence="4" id="KW-0804">Transcription</keyword>
<dbReference type="PANTHER" id="PTHR30185:SF12">
    <property type="entry name" value="TRANSCRIPTIONAL REGULATOR MANR"/>
    <property type="match status" value="1"/>
</dbReference>
<dbReference type="Proteomes" id="UP001178888">
    <property type="component" value="Unassembled WGS sequence"/>
</dbReference>
<dbReference type="InterPro" id="IPR036388">
    <property type="entry name" value="WH-like_DNA-bd_sf"/>
</dbReference>
<dbReference type="InterPro" id="IPR036634">
    <property type="entry name" value="PRD_sf"/>
</dbReference>
<dbReference type="Gene3D" id="1.10.1790.10">
    <property type="entry name" value="PRD domain"/>
    <property type="match status" value="2"/>
</dbReference>
<dbReference type="PANTHER" id="PTHR30185">
    <property type="entry name" value="CRYPTIC BETA-GLUCOSIDE BGL OPERON ANTITERMINATOR"/>
    <property type="match status" value="1"/>
</dbReference>
<protein>
    <submittedName>
        <fullName evidence="7">BglG family transcription antiterminator</fullName>
    </submittedName>
</protein>
<dbReference type="SUPFAM" id="SSF63520">
    <property type="entry name" value="PTS-regulatory domain, PRD"/>
    <property type="match status" value="2"/>
</dbReference>
<name>A0AA90R0I8_9BACI</name>
<feature type="domain" description="PRD" evidence="6">
    <location>
        <begin position="284"/>
        <end position="390"/>
    </location>
</feature>
<evidence type="ECO:0000256" key="2">
    <source>
        <dbReference type="ARBA" id="ARBA00023015"/>
    </source>
</evidence>
<dbReference type="Pfam" id="PF05043">
    <property type="entry name" value="Mga"/>
    <property type="match status" value="1"/>
</dbReference>
<evidence type="ECO:0000256" key="1">
    <source>
        <dbReference type="ARBA" id="ARBA00022737"/>
    </source>
</evidence>
<proteinExistence type="predicted"/>
<comment type="caution">
    <text evidence="7">The sequence shown here is derived from an EMBL/GenBank/DDBJ whole genome shotgun (WGS) entry which is preliminary data.</text>
</comment>
<feature type="domain" description="PRD" evidence="6">
    <location>
        <begin position="164"/>
        <end position="274"/>
    </location>
</feature>
<keyword evidence="3" id="KW-0010">Activator</keyword>
<dbReference type="GO" id="GO:0006355">
    <property type="term" value="P:regulation of DNA-templated transcription"/>
    <property type="evidence" value="ECO:0007669"/>
    <property type="project" value="InterPro"/>
</dbReference>
<gene>
    <name evidence="7" type="ORF">RCG21_30530</name>
</gene>
<dbReference type="Pfam" id="PF00359">
    <property type="entry name" value="PTS_EIIA_2"/>
    <property type="match status" value="1"/>
</dbReference>
<sequence length="636" mass="75124">MNEREKALIQLLSQKNDWVKADILATHFSVSTRTIRKYVNAINSYDSSYERILSSKLGYKINLKSKIDTTKAAEYTITPKERLYNILKQAVLHDEGMDIFDVSEELFVSVPTIESDLKKAKNLLDPFNLTIKRHGNLILLNGSERNKRKLMSQIFYNETNNKFLIIKRIQEAFDYDLTPFKEKLQTILEGYNLNINEYTVGNILLHIVIAIERVKNHYKIQETHMNSLNHTEEHKAAIEIAQLIYTQYGVQFDEIELYYLNMLLISNTTLLEYDNLTRNNLNRYIEEHYIDLVEEVIQKVNEYYLIDFHDDEFLIKFTLHIRNLINRAKLNYLSKNPLTNQIKLTYPLIYDLAVFISNQIQKREQITINEDEIAYIAFHIGSFFERQNDLQNKLTCTVICPQYYNMHIEMVRKLNHSFEKYLEIDKVMTSANVDLSVIESDLIITTVDIPREPNREIIRVNPFLTEEDIGEIYQFILRVKKRQSRFKLRDQLINLFDPHLFQQNVYLENEFAMIKYMGEKMVKLGFIEHEFIDDVMEREKMSSTAFNNNVAVPHSLHMDAIRSSISILINEKSLKWGKDTVQIVALIAINKNERKIFRDVYDSFIRIISEPENVHRLLQSKNYEAFIETLLSLMEN</sequence>
<organism evidence="7 8">
    <name type="scientific">Bacillus salipaludis</name>
    <dbReference type="NCBI Taxonomy" id="2547811"/>
    <lineage>
        <taxon>Bacteria</taxon>
        <taxon>Bacillati</taxon>
        <taxon>Bacillota</taxon>
        <taxon>Bacilli</taxon>
        <taxon>Bacillales</taxon>
        <taxon>Bacillaceae</taxon>
        <taxon>Bacillus</taxon>
    </lineage>
</organism>
<dbReference type="InterPro" id="IPR013196">
    <property type="entry name" value="HTH_11"/>
</dbReference>
<dbReference type="InterPro" id="IPR016152">
    <property type="entry name" value="PTrfase/Anion_transptr"/>
</dbReference>